<evidence type="ECO:0000256" key="6">
    <source>
        <dbReference type="ARBA" id="ARBA00047473"/>
    </source>
</evidence>
<feature type="binding site" evidence="9">
    <location>
        <position position="202"/>
    </location>
    <ligand>
        <name>substrate</name>
    </ligand>
</feature>
<evidence type="ECO:0000256" key="8">
    <source>
        <dbReference type="PIRSR" id="PIRSR500134-1"/>
    </source>
</evidence>
<dbReference type="GO" id="GO:0006065">
    <property type="term" value="P:UDP-glucuronate biosynthetic process"/>
    <property type="evidence" value="ECO:0007669"/>
    <property type="project" value="UniProtKB-UniPathway"/>
</dbReference>
<feature type="binding site" evidence="10">
    <location>
        <position position="261"/>
    </location>
    <ligand>
        <name>NAD(+)</name>
        <dbReference type="ChEBI" id="CHEBI:57540"/>
    </ligand>
</feature>
<comment type="catalytic activity">
    <reaction evidence="6 7">
        <text>UDP-alpha-D-glucose + 2 NAD(+) + H2O = UDP-alpha-D-glucuronate + 2 NADH + 3 H(+)</text>
        <dbReference type="Rhea" id="RHEA:23596"/>
        <dbReference type="ChEBI" id="CHEBI:15377"/>
        <dbReference type="ChEBI" id="CHEBI:15378"/>
        <dbReference type="ChEBI" id="CHEBI:57540"/>
        <dbReference type="ChEBI" id="CHEBI:57945"/>
        <dbReference type="ChEBI" id="CHEBI:58052"/>
        <dbReference type="ChEBI" id="CHEBI:58885"/>
        <dbReference type="EC" id="1.1.1.22"/>
    </reaction>
</comment>
<feature type="binding site" evidence="10">
    <location>
        <position position="325"/>
    </location>
    <ligand>
        <name>NAD(+)</name>
        <dbReference type="ChEBI" id="CHEBI:57540"/>
    </ligand>
</feature>
<dbReference type="InterPro" id="IPR008927">
    <property type="entry name" value="6-PGluconate_DH-like_C_sf"/>
</dbReference>
<dbReference type="Gene3D" id="1.20.5.100">
    <property type="entry name" value="Cytochrome c1, transmembrane anchor, C-terminal"/>
    <property type="match status" value="1"/>
</dbReference>
<evidence type="ECO:0000259" key="11">
    <source>
        <dbReference type="SMART" id="SM00984"/>
    </source>
</evidence>
<keyword evidence="4 7" id="KW-0560">Oxidoreductase</keyword>
<feature type="active site" description="Nucleophile" evidence="8">
    <location>
        <position position="258"/>
    </location>
</feature>
<evidence type="ECO:0000256" key="5">
    <source>
        <dbReference type="ARBA" id="ARBA00023027"/>
    </source>
</evidence>
<evidence type="ECO:0000256" key="1">
    <source>
        <dbReference type="ARBA" id="ARBA00004701"/>
    </source>
</evidence>
<comment type="pathway">
    <text evidence="1">Nucleotide-sugar biosynthesis; UDP-alpha-D-glucuronate biosynthesis; UDP-alpha-D-glucuronate from UDP-alpha-D-glucose: step 1/1.</text>
</comment>
<feature type="binding site" evidence="10">
    <location>
        <position position="30"/>
    </location>
    <ligand>
        <name>NAD(+)</name>
        <dbReference type="ChEBI" id="CHEBI:57540"/>
    </ligand>
</feature>
<dbReference type="PANTHER" id="PTHR43750">
    <property type="entry name" value="UDP-GLUCOSE 6-DEHYDROGENASE TUAD"/>
    <property type="match status" value="1"/>
</dbReference>
<sequence length="429" mass="47034">MNICVIGTGYVGIVTTVVFADFGNQVWGLDVDEQKIGRIQKGIPPIHEPGLEEYLKKGINSGRLKFISDYKQALKDTEAVFICVGTPQSETGDVDIKYVESAIESVAKHMTQPLTIVLKSTVPPGIHKHLKKILDKYTKLDYEFASCPEFLREGSAISDTLHPARVVIGADSKKAKEKLLELHKPLSGERVITDIISAQMIKYAANSMLATKISFANAISRVCDLLGANVTDVIKGIGLDPRIGLQFLNAGLGYGGSCFPKDVKGLYHLSENAGYKFSLLEEVDLINNTQVSYVLDKARKKIDTFAGKKVGLLGLAFKPDTDDMRDARALVLINELLEEGASISAYDPVAIETTKTIVGNKITYAKDAYEVAEKADVVVLVTEWNEFKELDLGRIKESMKGNLFVDGRNMYDSNEIKNAGFVYIGVGRS</sequence>
<dbReference type="UniPathway" id="UPA00038">
    <property type="reaction ID" value="UER00491"/>
</dbReference>
<dbReference type="PIRSF" id="PIRSF500134">
    <property type="entry name" value="UDPglc_DH_bac"/>
    <property type="match status" value="1"/>
</dbReference>
<dbReference type="InterPro" id="IPR014027">
    <property type="entry name" value="UDP-Glc/GDP-Man_DH_C"/>
</dbReference>
<dbReference type="InterPro" id="IPR036220">
    <property type="entry name" value="UDP-Glc/GDP-Man_DH_C_sf"/>
</dbReference>
<dbReference type="NCBIfam" id="TIGR03026">
    <property type="entry name" value="NDP-sugDHase"/>
    <property type="match status" value="1"/>
</dbReference>
<keyword evidence="5 7" id="KW-0520">NAD</keyword>
<organism evidence="12 13">
    <name type="scientific">Candidatus Beckwithbacteria bacterium CG23_combo_of_CG06-09_8_20_14_all_34_8</name>
    <dbReference type="NCBI Taxonomy" id="1974497"/>
    <lineage>
        <taxon>Bacteria</taxon>
        <taxon>Candidatus Beckwithiibacteriota</taxon>
    </lineage>
</organism>
<feature type="domain" description="UDP-glucose/GDP-mannose dehydrogenase C-terminal" evidence="11">
    <location>
        <begin position="311"/>
        <end position="413"/>
    </location>
</feature>
<feature type="binding site" evidence="10">
    <location>
        <position position="35"/>
    </location>
    <ligand>
        <name>NAD(+)</name>
        <dbReference type="ChEBI" id="CHEBI:57540"/>
    </ligand>
</feature>
<dbReference type="InterPro" id="IPR014026">
    <property type="entry name" value="UDP-Glc/GDP-Man_DH_dimer"/>
</dbReference>
<dbReference type="PIRSF" id="PIRSF000124">
    <property type="entry name" value="UDPglc_GDPman_dh"/>
    <property type="match status" value="1"/>
</dbReference>
<gene>
    <name evidence="12" type="ORF">COX08_03695</name>
</gene>
<accession>A0A2H0B5J0</accession>
<feature type="binding site" evidence="10">
    <location>
        <position position="121"/>
    </location>
    <ligand>
        <name>NAD(+)</name>
        <dbReference type="ChEBI" id="CHEBI:57540"/>
    </ligand>
</feature>
<feature type="binding site" evidence="9">
    <location>
        <position position="255"/>
    </location>
    <ligand>
        <name>substrate</name>
    </ligand>
</feature>
<dbReference type="GO" id="GO:0000271">
    <property type="term" value="P:polysaccharide biosynthetic process"/>
    <property type="evidence" value="ECO:0007669"/>
    <property type="project" value="InterPro"/>
</dbReference>
<evidence type="ECO:0000256" key="4">
    <source>
        <dbReference type="ARBA" id="ARBA00023002"/>
    </source>
</evidence>
<evidence type="ECO:0000256" key="9">
    <source>
        <dbReference type="PIRSR" id="PIRSR500134-2"/>
    </source>
</evidence>
<comment type="caution">
    <text evidence="12">The sequence shown here is derived from an EMBL/GenBank/DDBJ whole genome shotgun (WGS) entry which is preliminary data.</text>
</comment>
<name>A0A2H0B5J0_9BACT</name>
<dbReference type="SUPFAM" id="SSF52413">
    <property type="entry name" value="UDP-glucose/GDP-mannose dehydrogenase C-terminal domain"/>
    <property type="match status" value="1"/>
</dbReference>
<dbReference type="Gene3D" id="3.40.50.720">
    <property type="entry name" value="NAD(P)-binding Rossmann-like Domain"/>
    <property type="match status" value="2"/>
</dbReference>
<dbReference type="InterPro" id="IPR017476">
    <property type="entry name" value="UDP-Glc/GDP-Man"/>
</dbReference>
<dbReference type="Pfam" id="PF03720">
    <property type="entry name" value="UDPG_MGDP_dh_C"/>
    <property type="match status" value="1"/>
</dbReference>
<protein>
    <recommendedName>
        <fullName evidence="3 7">UDP-glucose 6-dehydrogenase</fullName>
        <ecNumber evidence="3 7">1.1.1.22</ecNumber>
    </recommendedName>
</protein>
<evidence type="ECO:0000313" key="13">
    <source>
        <dbReference type="Proteomes" id="UP000229459"/>
    </source>
</evidence>
<dbReference type="GO" id="GO:0003979">
    <property type="term" value="F:UDP-glucose 6-dehydrogenase activity"/>
    <property type="evidence" value="ECO:0007669"/>
    <property type="project" value="UniProtKB-EC"/>
</dbReference>
<dbReference type="InterPro" id="IPR028357">
    <property type="entry name" value="UDPglc_DH_bac"/>
</dbReference>
<evidence type="ECO:0000256" key="3">
    <source>
        <dbReference type="ARBA" id="ARBA00012954"/>
    </source>
</evidence>
<evidence type="ECO:0000256" key="7">
    <source>
        <dbReference type="PIRNR" id="PIRNR000124"/>
    </source>
</evidence>
<evidence type="ECO:0000256" key="2">
    <source>
        <dbReference type="ARBA" id="ARBA00006601"/>
    </source>
</evidence>
<dbReference type="EMBL" id="PCSR01000089">
    <property type="protein sequence ID" value="PIP52922.1"/>
    <property type="molecule type" value="Genomic_DNA"/>
</dbReference>
<feature type="binding site" evidence="9">
    <location>
        <begin position="247"/>
        <end position="251"/>
    </location>
    <ligand>
        <name>substrate</name>
    </ligand>
</feature>
<feature type="binding site" evidence="9">
    <location>
        <position position="318"/>
    </location>
    <ligand>
        <name>substrate</name>
    </ligand>
</feature>
<feature type="binding site" evidence="9">
    <location>
        <begin position="150"/>
        <end position="153"/>
    </location>
    <ligand>
        <name>substrate</name>
    </ligand>
</feature>
<evidence type="ECO:0000256" key="10">
    <source>
        <dbReference type="PIRSR" id="PIRSR500134-3"/>
    </source>
</evidence>
<dbReference type="SUPFAM" id="SSF48179">
    <property type="entry name" value="6-phosphogluconate dehydrogenase C-terminal domain-like"/>
    <property type="match status" value="1"/>
</dbReference>
<comment type="similarity">
    <text evidence="2 7">Belongs to the UDP-glucose/GDP-mannose dehydrogenase family.</text>
</comment>
<reference evidence="12 13" key="1">
    <citation type="submission" date="2017-09" db="EMBL/GenBank/DDBJ databases">
        <title>Depth-based differentiation of microbial function through sediment-hosted aquifers and enrichment of novel symbionts in the deep terrestrial subsurface.</title>
        <authorList>
            <person name="Probst A.J."/>
            <person name="Ladd B."/>
            <person name="Jarett J.K."/>
            <person name="Geller-Mcgrath D.E."/>
            <person name="Sieber C.M."/>
            <person name="Emerson J.B."/>
            <person name="Anantharaman K."/>
            <person name="Thomas B.C."/>
            <person name="Malmstrom R."/>
            <person name="Stieglmeier M."/>
            <person name="Klingl A."/>
            <person name="Woyke T."/>
            <person name="Ryan C.M."/>
            <person name="Banfield J.F."/>
        </authorList>
    </citation>
    <scope>NUCLEOTIDE SEQUENCE [LARGE SCALE GENOMIC DNA]</scope>
    <source>
        <strain evidence="12">CG23_combo_of_CG06-09_8_20_14_all_34_8</strain>
    </source>
</reference>
<evidence type="ECO:0000313" key="12">
    <source>
        <dbReference type="EMBL" id="PIP52922.1"/>
    </source>
</evidence>
<dbReference type="Pfam" id="PF00984">
    <property type="entry name" value="UDPG_MGDP_dh"/>
    <property type="match status" value="1"/>
</dbReference>
<dbReference type="GO" id="GO:0051287">
    <property type="term" value="F:NAD binding"/>
    <property type="evidence" value="ECO:0007669"/>
    <property type="project" value="InterPro"/>
</dbReference>
<feature type="binding site" evidence="10">
    <location>
        <position position="86"/>
    </location>
    <ligand>
        <name>NAD(+)</name>
        <dbReference type="ChEBI" id="CHEBI:57540"/>
    </ligand>
</feature>
<proteinExistence type="inferred from homology"/>
<dbReference type="EC" id="1.1.1.22" evidence="3 7"/>
<feature type="binding site" evidence="10">
    <location>
        <position position="153"/>
    </location>
    <ligand>
        <name>NAD(+)</name>
        <dbReference type="ChEBI" id="CHEBI:57540"/>
    </ligand>
</feature>
<dbReference type="AlphaFoldDB" id="A0A2H0B5J0"/>
<dbReference type="PANTHER" id="PTHR43750:SF3">
    <property type="entry name" value="UDP-GLUCOSE 6-DEHYDROGENASE TUAD"/>
    <property type="match status" value="1"/>
</dbReference>
<dbReference type="InterPro" id="IPR036291">
    <property type="entry name" value="NAD(P)-bd_dom_sf"/>
</dbReference>
<dbReference type="InterPro" id="IPR001732">
    <property type="entry name" value="UDP-Glc/GDP-Man_DH_N"/>
</dbReference>
<dbReference type="SMART" id="SM00984">
    <property type="entry name" value="UDPG_MGDP_dh_C"/>
    <property type="match status" value="1"/>
</dbReference>
<dbReference type="SUPFAM" id="SSF51735">
    <property type="entry name" value="NAD(P)-binding Rossmann-fold domains"/>
    <property type="match status" value="1"/>
</dbReference>
<dbReference type="Pfam" id="PF03721">
    <property type="entry name" value="UDPG_MGDP_dh_N"/>
    <property type="match status" value="1"/>
</dbReference>
<dbReference type="Proteomes" id="UP000229459">
    <property type="component" value="Unassembled WGS sequence"/>
</dbReference>